<feature type="domain" description="Integrase catalytic" evidence="1">
    <location>
        <begin position="6"/>
        <end position="132"/>
    </location>
</feature>
<dbReference type="EMBL" id="UYRT01103724">
    <property type="protein sequence ID" value="VDN43756.1"/>
    <property type="molecule type" value="Genomic_DNA"/>
</dbReference>
<evidence type="ECO:0000313" key="4">
    <source>
        <dbReference type="WBParaSite" id="GPUH_0002513201-mRNA-1"/>
    </source>
</evidence>
<dbReference type="InterPro" id="IPR036397">
    <property type="entry name" value="RNaseH_sf"/>
</dbReference>
<evidence type="ECO:0000313" key="2">
    <source>
        <dbReference type="EMBL" id="VDN43756.1"/>
    </source>
</evidence>
<organism evidence="4">
    <name type="scientific">Gongylonema pulchrum</name>
    <dbReference type="NCBI Taxonomy" id="637853"/>
    <lineage>
        <taxon>Eukaryota</taxon>
        <taxon>Metazoa</taxon>
        <taxon>Ecdysozoa</taxon>
        <taxon>Nematoda</taxon>
        <taxon>Chromadorea</taxon>
        <taxon>Rhabditida</taxon>
        <taxon>Spirurina</taxon>
        <taxon>Spiruromorpha</taxon>
        <taxon>Spiruroidea</taxon>
        <taxon>Gongylonematidae</taxon>
        <taxon>Gongylonema</taxon>
    </lineage>
</organism>
<dbReference type="AlphaFoldDB" id="A0A183EVW1"/>
<dbReference type="Gene3D" id="3.30.420.10">
    <property type="entry name" value="Ribonuclease H-like superfamily/Ribonuclease H"/>
    <property type="match status" value="1"/>
</dbReference>
<dbReference type="PANTHER" id="PTHR37984">
    <property type="entry name" value="PROTEIN CBG26694"/>
    <property type="match status" value="1"/>
</dbReference>
<sequence>MFEYLTPNLPFDRVHSDIVGLLLVCTDGHRYILTNTCAMTKFLILTPSENQAAEKVSTALIDVVCKHSMPRILITNRETNHLSHTFTEVCKLLGIEHHPLIPYHHEANGQVERLVKIVIDTLAAYVVNTKEE</sequence>
<dbReference type="GO" id="GO:0003676">
    <property type="term" value="F:nucleic acid binding"/>
    <property type="evidence" value="ECO:0007669"/>
    <property type="project" value="InterPro"/>
</dbReference>
<dbReference type="PANTHER" id="PTHR37984:SF5">
    <property type="entry name" value="PROTEIN NYNRIN-LIKE"/>
    <property type="match status" value="1"/>
</dbReference>
<gene>
    <name evidence="2" type="ORF">GPUH_LOCUS25102</name>
</gene>
<dbReference type="Proteomes" id="UP000271098">
    <property type="component" value="Unassembled WGS sequence"/>
</dbReference>
<evidence type="ECO:0000259" key="1">
    <source>
        <dbReference type="PROSITE" id="PS50994"/>
    </source>
</evidence>
<reference evidence="2 3" key="2">
    <citation type="submission" date="2018-11" db="EMBL/GenBank/DDBJ databases">
        <authorList>
            <consortium name="Pathogen Informatics"/>
        </authorList>
    </citation>
    <scope>NUCLEOTIDE SEQUENCE [LARGE SCALE GENOMIC DNA]</scope>
</reference>
<dbReference type="InterPro" id="IPR012337">
    <property type="entry name" value="RNaseH-like_sf"/>
</dbReference>
<dbReference type="OrthoDB" id="5851822at2759"/>
<proteinExistence type="predicted"/>
<protein>
    <submittedName>
        <fullName evidence="4">Integrase catalytic domain-containing protein</fullName>
    </submittedName>
</protein>
<dbReference type="SUPFAM" id="SSF53098">
    <property type="entry name" value="Ribonuclease H-like"/>
    <property type="match status" value="1"/>
</dbReference>
<dbReference type="GO" id="GO:0015074">
    <property type="term" value="P:DNA integration"/>
    <property type="evidence" value="ECO:0007669"/>
    <property type="project" value="InterPro"/>
</dbReference>
<dbReference type="PROSITE" id="PS50994">
    <property type="entry name" value="INTEGRASE"/>
    <property type="match status" value="1"/>
</dbReference>
<dbReference type="InterPro" id="IPR050951">
    <property type="entry name" value="Retrovirus_Pol_polyprotein"/>
</dbReference>
<dbReference type="InterPro" id="IPR001584">
    <property type="entry name" value="Integrase_cat-core"/>
</dbReference>
<evidence type="ECO:0000313" key="3">
    <source>
        <dbReference type="Proteomes" id="UP000271098"/>
    </source>
</evidence>
<reference evidence="4" key="1">
    <citation type="submission" date="2016-06" db="UniProtKB">
        <authorList>
            <consortium name="WormBaseParasite"/>
        </authorList>
    </citation>
    <scope>IDENTIFICATION</scope>
</reference>
<keyword evidence="3" id="KW-1185">Reference proteome</keyword>
<accession>A0A183EVW1</accession>
<name>A0A183EVW1_9BILA</name>
<dbReference type="WBParaSite" id="GPUH_0002513201-mRNA-1">
    <property type="protein sequence ID" value="GPUH_0002513201-mRNA-1"/>
    <property type="gene ID" value="GPUH_0002513201"/>
</dbReference>